<evidence type="ECO:0000256" key="3">
    <source>
        <dbReference type="ARBA" id="ARBA00022989"/>
    </source>
</evidence>
<keyword evidence="2 5" id="KW-0812">Transmembrane</keyword>
<keyword evidence="4 5" id="KW-0472">Membrane</keyword>
<evidence type="ECO:0000256" key="1">
    <source>
        <dbReference type="ARBA" id="ARBA00004127"/>
    </source>
</evidence>
<evidence type="ECO:0000259" key="6">
    <source>
        <dbReference type="Pfam" id="PF02656"/>
    </source>
</evidence>
<evidence type="ECO:0000256" key="2">
    <source>
        <dbReference type="ARBA" id="ARBA00022692"/>
    </source>
</evidence>
<keyword evidence="8" id="KW-1185">Reference proteome</keyword>
<feature type="transmembrane region" description="Helical" evidence="5">
    <location>
        <begin position="114"/>
        <end position="136"/>
    </location>
</feature>
<evidence type="ECO:0000313" key="8">
    <source>
        <dbReference type="Proteomes" id="UP000199206"/>
    </source>
</evidence>
<dbReference type="GO" id="GO:0012505">
    <property type="term" value="C:endomembrane system"/>
    <property type="evidence" value="ECO:0007669"/>
    <property type="project" value="UniProtKB-SubCell"/>
</dbReference>
<dbReference type="OrthoDB" id="582337at2"/>
<dbReference type="Pfam" id="PF02656">
    <property type="entry name" value="DUF202"/>
    <property type="match status" value="1"/>
</dbReference>
<dbReference type="Proteomes" id="UP000199206">
    <property type="component" value="Unassembled WGS sequence"/>
</dbReference>
<sequence>MADAEQRAEATHATIARSAAVQKTNAERTTQLAADRTVLAAERTYAAWVRTGLAALAAGIGARKLLEGLVADWLATTAGTALVLFSAFCFVAAGWREFRPRYADPQPEARRMPAALLLAVNGLLACVSLAACVGLLQHP</sequence>
<dbReference type="InterPro" id="IPR003807">
    <property type="entry name" value="DUF202"/>
</dbReference>
<evidence type="ECO:0000313" key="7">
    <source>
        <dbReference type="EMBL" id="SEM70113.1"/>
    </source>
</evidence>
<accession>A0A1H8AHU6</accession>
<name>A0A1H8AHU6_9SPHN</name>
<proteinExistence type="predicted"/>
<keyword evidence="3 5" id="KW-1133">Transmembrane helix</keyword>
<dbReference type="EMBL" id="FOCF01000002">
    <property type="protein sequence ID" value="SEM70113.1"/>
    <property type="molecule type" value="Genomic_DNA"/>
</dbReference>
<feature type="domain" description="DUF202" evidence="6">
    <location>
        <begin position="36"/>
        <end position="99"/>
    </location>
</feature>
<evidence type="ECO:0000256" key="4">
    <source>
        <dbReference type="ARBA" id="ARBA00023136"/>
    </source>
</evidence>
<reference evidence="8" key="1">
    <citation type="submission" date="2016-10" db="EMBL/GenBank/DDBJ databases">
        <authorList>
            <person name="Varghese N."/>
            <person name="Submissions S."/>
        </authorList>
    </citation>
    <scope>NUCLEOTIDE SEQUENCE [LARGE SCALE GENOMIC DNA]</scope>
    <source>
        <strain evidence="8">S6-262</strain>
    </source>
</reference>
<gene>
    <name evidence="7" type="ORF">SAMN05192583_0914</name>
</gene>
<organism evidence="7 8">
    <name type="scientific">Sphingomonas gellani</name>
    <dbReference type="NCBI Taxonomy" id="1166340"/>
    <lineage>
        <taxon>Bacteria</taxon>
        <taxon>Pseudomonadati</taxon>
        <taxon>Pseudomonadota</taxon>
        <taxon>Alphaproteobacteria</taxon>
        <taxon>Sphingomonadales</taxon>
        <taxon>Sphingomonadaceae</taxon>
        <taxon>Sphingomonas</taxon>
    </lineage>
</organism>
<dbReference type="AlphaFoldDB" id="A0A1H8AHU6"/>
<comment type="subcellular location">
    <subcellularLocation>
        <location evidence="1">Endomembrane system</location>
        <topology evidence="1">Multi-pass membrane protein</topology>
    </subcellularLocation>
</comment>
<dbReference type="RefSeq" id="WP_093664307.1">
    <property type="nucleotide sequence ID" value="NZ_FOCF01000002.1"/>
</dbReference>
<evidence type="ECO:0000256" key="5">
    <source>
        <dbReference type="SAM" id="Phobius"/>
    </source>
</evidence>
<dbReference type="STRING" id="1166340.SAMN05192583_0914"/>
<feature type="transmembrane region" description="Helical" evidence="5">
    <location>
        <begin position="73"/>
        <end position="93"/>
    </location>
</feature>
<protein>
    <submittedName>
        <fullName evidence="7">Putative membrane protein</fullName>
    </submittedName>
</protein>